<keyword evidence="1" id="KW-0175">Coiled coil</keyword>
<keyword evidence="2" id="KW-1133">Transmembrane helix</keyword>
<evidence type="ECO:0000313" key="4">
    <source>
        <dbReference type="Proteomes" id="UP000186607"/>
    </source>
</evidence>
<dbReference type="Proteomes" id="UP000186607">
    <property type="component" value="Unassembled WGS sequence"/>
</dbReference>
<dbReference type="STRING" id="249408.BOO71_0000385"/>
<proteinExistence type="predicted"/>
<evidence type="ECO:0000256" key="2">
    <source>
        <dbReference type="SAM" id="Phobius"/>
    </source>
</evidence>
<accession>A0A1U7P4N2</accession>
<dbReference type="RefSeq" id="WP_075830076.1">
    <property type="nucleotide sequence ID" value="NZ_MSTI01000007.1"/>
</dbReference>
<sequence length="110" mass="12493">MPDQEVILNAISKSPLFGGAAVLIWAIGYLLSQWRGGKASVAEKESLSERLELVEGRLAKAEKKLERVMSRFYTVLGQRNDAQNYARLLEQIYSHQPPRQWPVDPPLEDE</sequence>
<evidence type="ECO:0000256" key="1">
    <source>
        <dbReference type="SAM" id="Coils"/>
    </source>
</evidence>
<feature type="coiled-coil region" evidence="1">
    <location>
        <begin position="44"/>
        <end position="71"/>
    </location>
</feature>
<protein>
    <submittedName>
        <fullName evidence="3">Uncharacterized protein</fullName>
    </submittedName>
</protein>
<feature type="transmembrane region" description="Helical" evidence="2">
    <location>
        <begin position="6"/>
        <end position="31"/>
    </location>
</feature>
<name>A0A1U7P4N2_9DEIO</name>
<keyword evidence="2" id="KW-0812">Transmembrane</keyword>
<dbReference type="AlphaFoldDB" id="A0A1U7P4N2"/>
<reference evidence="3 4" key="1">
    <citation type="submission" date="2017-01" db="EMBL/GenBank/DDBJ databases">
        <title>Genome Analysis of Deinococcus marmoris KOPRI26562.</title>
        <authorList>
            <person name="Kim J.H."/>
            <person name="Oh H.-M."/>
        </authorList>
    </citation>
    <scope>NUCLEOTIDE SEQUENCE [LARGE SCALE GENOMIC DNA]</scope>
    <source>
        <strain evidence="3 4">KOPRI26562</strain>
    </source>
</reference>
<keyword evidence="2" id="KW-0472">Membrane</keyword>
<gene>
    <name evidence="3" type="ORF">BOO71_0000385</name>
</gene>
<evidence type="ECO:0000313" key="3">
    <source>
        <dbReference type="EMBL" id="OLV20119.1"/>
    </source>
</evidence>
<comment type="caution">
    <text evidence="3">The sequence shown here is derived from an EMBL/GenBank/DDBJ whole genome shotgun (WGS) entry which is preliminary data.</text>
</comment>
<organism evidence="3 4">
    <name type="scientific">Deinococcus marmoris</name>
    <dbReference type="NCBI Taxonomy" id="249408"/>
    <lineage>
        <taxon>Bacteria</taxon>
        <taxon>Thermotogati</taxon>
        <taxon>Deinococcota</taxon>
        <taxon>Deinococci</taxon>
        <taxon>Deinococcales</taxon>
        <taxon>Deinococcaceae</taxon>
        <taxon>Deinococcus</taxon>
    </lineage>
</organism>
<keyword evidence="4" id="KW-1185">Reference proteome</keyword>
<dbReference type="EMBL" id="MSTI01000007">
    <property type="protein sequence ID" value="OLV20119.1"/>
    <property type="molecule type" value="Genomic_DNA"/>
</dbReference>